<dbReference type="Pfam" id="PF17966">
    <property type="entry name" value="Muc_B2"/>
    <property type="match status" value="2"/>
</dbReference>
<dbReference type="PDBsum" id="3Q69"/>
<dbReference type="EvolutionaryTrace" id="Q5FJ43"/>
<sequence>MPHKNTKSNVQKITASVASVIVSTGIVMNSSNRRVKATGKREDEIVEVESLKRADTETTKAAAVQTPKINQTKKMSHRTQKVTQMIHYVDEDERPVYDDYTASLIFEQTGILDNVTGKQTWNSNWLPKTTATFSAVEHPVVRNHHLVNPEINEVSAYDVEVTDDTFKNPLLKVHKVVYAHDIEPIKRTQVVTQTIHYRYEDGAVAHDDHVVSLIFTQSGKRDLTNGKEIWDSKWSLTQTFEALPSPVIIGYTADKPMVGPDEVTVDSKNFLDKQNREETVIYSANTITQNKKDGISEEKNVNNSVAVAPLKSAVMIGGVISILKFKRLMVIIKNKKDHK</sequence>
<dbReference type="InterPro" id="IPR041495">
    <property type="entry name" value="Mub_B2"/>
</dbReference>
<dbReference type="eggNOG" id="COG4932">
    <property type="taxonomic scope" value="Bacteria"/>
</dbReference>
<evidence type="ECO:0000313" key="3">
    <source>
        <dbReference type="Proteomes" id="UP000006381"/>
    </source>
</evidence>
<accession>Q5FJ43</accession>
<name>Q5FJ43_LACAC</name>
<dbReference type="OrthoDB" id="2330007at2"/>
<evidence type="ECO:0007829" key="4">
    <source>
        <dbReference type="PDB" id="2LFI"/>
    </source>
</evidence>
<dbReference type="STRING" id="272621.LBA1460"/>
<organism evidence="3">
    <name type="scientific">Lactobacillus acidophilus (strain ATCC 700396 / NCK56 / N2 / NCFM)</name>
    <dbReference type="NCBI Taxonomy" id="272621"/>
    <lineage>
        <taxon>Bacteria</taxon>
        <taxon>Bacillati</taxon>
        <taxon>Bacillota</taxon>
        <taxon>Bacilli</taxon>
        <taxon>Lactobacillales</taxon>
        <taxon>Lactobacillaceae</taxon>
        <taxon>Lactobacillus</taxon>
    </lineage>
</organism>
<keyword evidence="3" id="KW-1185">Reference proteome</keyword>
<dbReference type="PDB" id="2LFI">
    <property type="method" value="NMR"/>
    <property type="chains" value="A=182-295"/>
</dbReference>
<gene>
    <name evidence="2" type="ordered locus">LBA1460</name>
</gene>
<proteinExistence type="evidence at protein level"/>
<feature type="domain" description="Mub B2-like" evidence="1">
    <location>
        <begin position="186"/>
        <end position="284"/>
    </location>
</feature>
<feature type="domain" description="Mub B2-like" evidence="1">
    <location>
        <begin position="75"/>
        <end position="165"/>
    </location>
</feature>
<protein>
    <submittedName>
        <fullName evidence="2">Putative mucus binding protein</fullName>
    </submittedName>
</protein>
<evidence type="ECO:0000313" key="2">
    <source>
        <dbReference type="EMBL" id="AAV43281.1"/>
    </source>
</evidence>
<evidence type="ECO:0007829" key="5">
    <source>
        <dbReference type="PDB" id="3Q69"/>
    </source>
</evidence>
<reference evidence="4" key="3">
    <citation type="submission" date="2011-06" db="PDB data bank">
        <title>Solution NMR structure of a MucBP domain (fragment 187-294) of the protein LBA1460 from Lactobacillus acidophilus, Northeast structural genomics consortium target LaR80A.</title>
        <authorList>
            <person name="Feldmann E.A."/>
            <person name="Ramelot T.A."/>
            <person name="Yang Y.A."/>
            <person name="Wang H."/>
            <person name="Ciccosanti C."/>
            <person name="Janjua H."/>
            <person name="Nair R."/>
            <person name="Acton T.B."/>
            <person name="Xiao R."/>
            <person name="Everett J.K."/>
            <person name="Montelione G.T."/>
            <person name="Kennedy M.A."/>
        </authorList>
    </citation>
    <scope>STRUCTURE BY NMR OF 182-295</scope>
</reference>
<dbReference type="SMR" id="Q5FJ43"/>
<dbReference type="DNASU" id="3253069"/>
<dbReference type="BMRB" id="Q5FJ43"/>
<dbReference type="PDBsum" id="2LFI"/>
<reference evidence="2 3" key="1">
    <citation type="journal article" date="2005" name="Proc. Natl. Acad. Sci. U.S.A.">
        <title>Complete genome sequence of the probiotic lactic acid bacterium Lactobacillus acidophilus NCFM.</title>
        <authorList>
            <person name="Altermann E."/>
            <person name="Russell W.M."/>
            <person name="Azcarate-Peril M.A."/>
            <person name="Barrangou R."/>
            <person name="Buck B.L."/>
            <person name="McAuliffe O."/>
            <person name="Souther N."/>
            <person name="Dobson A."/>
            <person name="Duong T."/>
            <person name="Callanan M."/>
            <person name="Lick S."/>
            <person name="Hamrick A."/>
            <person name="Cano R."/>
            <person name="Klaenhammer T.R."/>
        </authorList>
    </citation>
    <scope>NUCLEOTIDE SEQUENCE [LARGE SCALE GENOMIC DNA]</scope>
    <source>
        <strain evidence="3">ATCC 700396 / NCK56 / N2 / NCFM</strain>
    </source>
</reference>
<dbReference type="BioCyc" id="LACI272621:G1G49-1430-MONOMER"/>
<dbReference type="PDB" id="3Q69">
    <property type="method" value="X-ray"/>
    <property type="resolution" value="2.40 A"/>
    <property type="chains" value="A=182-294"/>
</dbReference>
<dbReference type="KEGG" id="lac:LBA1460"/>
<dbReference type="RefSeq" id="WP_003548169.1">
    <property type="nucleotide sequence ID" value="NC_006814.3"/>
</dbReference>
<dbReference type="Proteomes" id="UP000006381">
    <property type="component" value="Chromosome"/>
</dbReference>
<dbReference type="Gene3D" id="2.60.40.4300">
    <property type="match status" value="2"/>
</dbReference>
<keyword evidence="4 5" id="KW-0002">3D-structure</keyword>
<dbReference type="GeneID" id="93289469"/>
<dbReference type="EMBL" id="CP000033">
    <property type="protein sequence ID" value="AAV43281.1"/>
    <property type="molecule type" value="Genomic_DNA"/>
</dbReference>
<dbReference type="AlphaFoldDB" id="Q5FJ43"/>
<dbReference type="PATRIC" id="fig|272621.13.peg.1382"/>
<evidence type="ECO:0000259" key="1">
    <source>
        <dbReference type="Pfam" id="PF17966"/>
    </source>
</evidence>
<reference evidence="5" key="2">
    <citation type="submission" date="2010-12" db="PDB data bank">
        <title>X-ray crystal structure of a MucBP domain of the protein LBA1460 from Lactobacillus acidophilus, Northeast structural genomics consortium target LaR80A.</title>
        <authorList>
            <person name="Seetharaman J."/>
            <person name="Lew S."/>
            <person name="Forouhar F."/>
            <person name="Wang D."/>
            <person name="Ciccosanti C."/>
            <person name="Sahdev S."/>
            <person name="Nair R."/>
            <person name="Rost B."/>
            <person name="Acton T.B."/>
            <person name="Xiao R."/>
            <person name="Everett J.K."/>
            <person name="Montelione G.T."/>
            <person name="Tong L."/>
            <person name="Hunt J.F."/>
        </authorList>
    </citation>
    <scope>X-RAY CRYSTALLOGRAPHY (2.40 ANGSTROMS) OF 182-294</scope>
</reference>
<dbReference type="HOGENOM" id="CLU_818325_0_0_9"/>